<dbReference type="AlphaFoldDB" id="A0A1I3N7A4"/>
<dbReference type="GO" id="GO:0008781">
    <property type="term" value="F:N-acylneuraminate cytidylyltransferase activity"/>
    <property type="evidence" value="ECO:0007669"/>
    <property type="project" value="TreeGrafter"/>
</dbReference>
<dbReference type="InterPro" id="IPR003329">
    <property type="entry name" value="Cytidylyl_trans"/>
</dbReference>
<reference evidence="1 2" key="1">
    <citation type="submission" date="2016-10" db="EMBL/GenBank/DDBJ databases">
        <authorList>
            <person name="de Groot N.N."/>
        </authorList>
    </citation>
    <scope>NUCLEOTIDE SEQUENCE [LARGE SCALE GENOMIC DNA]</scope>
    <source>
        <strain evidence="1 2">CGMCC 1.11156</strain>
    </source>
</reference>
<dbReference type="SUPFAM" id="SSF53448">
    <property type="entry name" value="Nucleotide-diphospho-sugar transferases"/>
    <property type="match status" value="1"/>
</dbReference>
<protein>
    <submittedName>
        <fullName evidence="1">CMP-N-acetylneuraminic acid synthetase</fullName>
    </submittedName>
</protein>
<dbReference type="STRING" id="1005945.SAMN05216561_11734"/>
<dbReference type="Pfam" id="PF02348">
    <property type="entry name" value="CTP_transf_3"/>
    <property type="match status" value="1"/>
</dbReference>
<dbReference type="PANTHER" id="PTHR21485:SF6">
    <property type="entry name" value="N-ACYLNEURAMINATE CYTIDYLYLTRANSFERASE-RELATED"/>
    <property type="match status" value="1"/>
</dbReference>
<dbReference type="CDD" id="cd02513">
    <property type="entry name" value="CMP-NeuAc_Synthase"/>
    <property type="match status" value="1"/>
</dbReference>
<dbReference type="OrthoDB" id="9805604at2"/>
<dbReference type="InterPro" id="IPR029044">
    <property type="entry name" value="Nucleotide-diphossugar_trans"/>
</dbReference>
<accession>A0A1I3N7A4</accession>
<dbReference type="InterPro" id="IPR050793">
    <property type="entry name" value="CMP-NeuNAc_synthase"/>
</dbReference>
<dbReference type="Gene3D" id="3.90.550.10">
    <property type="entry name" value="Spore Coat Polysaccharide Biosynthesis Protein SpsA, Chain A"/>
    <property type="match status" value="1"/>
</dbReference>
<sequence length="224" mass="24703">MDLVTAIVPMRHSSERVPGKNYRPLGGLPLYQHVVTTLLATPGVGEVVIDTDSETILEEAARVFPSVTLVERPAHLRDGHTPMNAVLEHSIGHAHYEAILQTHSTNPFVRAETFEAAIRRFFDSEGIDSVFGATRIQGRLWTEDLTAVNHDPAVLARTQDLAPIYLENSCFYVFSKATLRDGGNRLGKSPAIVEVDALEATDIDVETEFRLAEIIEASQLFGVR</sequence>
<evidence type="ECO:0000313" key="2">
    <source>
        <dbReference type="Proteomes" id="UP000198649"/>
    </source>
</evidence>
<evidence type="ECO:0000313" key="1">
    <source>
        <dbReference type="EMBL" id="SFJ04965.1"/>
    </source>
</evidence>
<dbReference type="EMBL" id="FOQG01000017">
    <property type="protein sequence ID" value="SFJ04965.1"/>
    <property type="molecule type" value="Genomic_DNA"/>
</dbReference>
<name>A0A1I3N7A4_9ACTN</name>
<dbReference type="Proteomes" id="UP000198649">
    <property type="component" value="Unassembled WGS sequence"/>
</dbReference>
<proteinExistence type="predicted"/>
<keyword evidence="2" id="KW-1185">Reference proteome</keyword>
<gene>
    <name evidence="1" type="ORF">SAMN05216561_11734</name>
</gene>
<dbReference type="PANTHER" id="PTHR21485">
    <property type="entry name" value="HAD SUPERFAMILY MEMBERS CMAS AND KDSC"/>
    <property type="match status" value="1"/>
</dbReference>
<organism evidence="1 2">
    <name type="scientific">Nocardioides psychrotolerans</name>
    <dbReference type="NCBI Taxonomy" id="1005945"/>
    <lineage>
        <taxon>Bacteria</taxon>
        <taxon>Bacillati</taxon>
        <taxon>Actinomycetota</taxon>
        <taxon>Actinomycetes</taxon>
        <taxon>Propionibacteriales</taxon>
        <taxon>Nocardioidaceae</taxon>
        <taxon>Nocardioides</taxon>
    </lineage>
</organism>